<dbReference type="OrthoDB" id="2553859at2759"/>
<feature type="compositionally biased region" description="Acidic residues" evidence="1">
    <location>
        <begin position="89"/>
        <end position="103"/>
    </location>
</feature>
<dbReference type="RefSeq" id="XP_007763826.1">
    <property type="nucleotide sequence ID" value="XM_007765636.1"/>
</dbReference>
<dbReference type="AlphaFoldDB" id="A0A5M3N7M5"/>
<organism evidence="2 3">
    <name type="scientific">Coniophora puteana (strain RWD-64-598)</name>
    <name type="common">Brown rot fungus</name>
    <dbReference type="NCBI Taxonomy" id="741705"/>
    <lineage>
        <taxon>Eukaryota</taxon>
        <taxon>Fungi</taxon>
        <taxon>Dikarya</taxon>
        <taxon>Basidiomycota</taxon>
        <taxon>Agaricomycotina</taxon>
        <taxon>Agaricomycetes</taxon>
        <taxon>Agaricomycetidae</taxon>
        <taxon>Boletales</taxon>
        <taxon>Coniophorineae</taxon>
        <taxon>Coniophoraceae</taxon>
        <taxon>Coniophora</taxon>
    </lineage>
</organism>
<evidence type="ECO:0000256" key="1">
    <source>
        <dbReference type="SAM" id="MobiDB-lite"/>
    </source>
</evidence>
<evidence type="ECO:0008006" key="4">
    <source>
        <dbReference type="Google" id="ProtNLM"/>
    </source>
</evidence>
<gene>
    <name evidence="2" type="ORF">CONPUDRAFT_161862</name>
</gene>
<dbReference type="KEGG" id="cput:CONPUDRAFT_161862"/>
<sequence length="103" mass="11004">MSGETAVSLSYDLKVPSGTQAPQGLAPQTSHSFPLADTSEKVDLKTYYAALRNSLAAARDKAGEDLTRWRDAVGPAEASKEGGKRVKEDEDEDEEAGEGMDET</sequence>
<evidence type="ECO:0000313" key="2">
    <source>
        <dbReference type="EMBL" id="EIW87288.1"/>
    </source>
</evidence>
<keyword evidence="3" id="KW-1185">Reference proteome</keyword>
<feature type="region of interest" description="Disordered" evidence="1">
    <location>
        <begin position="15"/>
        <end position="36"/>
    </location>
</feature>
<proteinExistence type="predicted"/>
<dbReference type="Proteomes" id="UP000053558">
    <property type="component" value="Unassembled WGS sequence"/>
</dbReference>
<name>A0A5M3N7M5_CONPW</name>
<feature type="compositionally biased region" description="Polar residues" evidence="1">
    <location>
        <begin position="17"/>
        <end position="32"/>
    </location>
</feature>
<comment type="caution">
    <text evidence="2">The sequence shown here is derived from an EMBL/GenBank/DDBJ whole genome shotgun (WGS) entry which is preliminary data.</text>
</comment>
<dbReference type="EMBL" id="JH711573">
    <property type="protein sequence ID" value="EIW87288.1"/>
    <property type="molecule type" value="Genomic_DNA"/>
</dbReference>
<evidence type="ECO:0000313" key="3">
    <source>
        <dbReference type="Proteomes" id="UP000053558"/>
    </source>
</evidence>
<accession>A0A5M3N7M5</accession>
<feature type="region of interest" description="Disordered" evidence="1">
    <location>
        <begin position="59"/>
        <end position="103"/>
    </location>
</feature>
<reference evidence="3" key="1">
    <citation type="journal article" date="2012" name="Science">
        <title>The Paleozoic origin of enzymatic lignin decomposition reconstructed from 31 fungal genomes.</title>
        <authorList>
            <person name="Floudas D."/>
            <person name="Binder M."/>
            <person name="Riley R."/>
            <person name="Barry K."/>
            <person name="Blanchette R.A."/>
            <person name="Henrissat B."/>
            <person name="Martinez A.T."/>
            <person name="Otillar R."/>
            <person name="Spatafora J.W."/>
            <person name="Yadav J.S."/>
            <person name="Aerts A."/>
            <person name="Benoit I."/>
            <person name="Boyd A."/>
            <person name="Carlson A."/>
            <person name="Copeland A."/>
            <person name="Coutinho P.M."/>
            <person name="de Vries R.P."/>
            <person name="Ferreira P."/>
            <person name="Findley K."/>
            <person name="Foster B."/>
            <person name="Gaskell J."/>
            <person name="Glotzer D."/>
            <person name="Gorecki P."/>
            <person name="Heitman J."/>
            <person name="Hesse C."/>
            <person name="Hori C."/>
            <person name="Igarashi K."/>
            <person name="Jurgens J.A."/>
            <person name="Kallen N."/>
            <person name="Kersten P."/>
            <person name="Kohler A."/>
            <person name="Kuees U."/>
            <person name="Kumar T.K.A."/>
            <person name="Kuo A."/>
            <person name="LaButti K."/>
            <person name="Larrondo L.F."/>
            <person name="Lindquist E."/>
            <person name="Ling A."/>
            <person name="Lombard V."/>
            <person name="Lucas S."/>
            <person name="Lundell T."/>
            <person name="Martin R."/>
            <person name="McLaughlin D.J."/>
            <person name="Morgenstern I."/>
            <person name="Morin E."/>
            <person name="Murat C."/>
            <person name="Nagy L.G."/>
            <person name="Nolan M."/>
            <person name="Ohm R.A."/>
            <person name="Patyshakuliyeva A."/>
            <person name="Rokas A."/>
            <person name="Ruiz-Duenas F.J."/>
            <person name="Sabat G."/>
            <person name="Salamov A."/>
            <person name="Samejima M."/>
            <person name="Schmutz J."/>
            <person name="Slot J.C."/>
            <person name="St John F."/>
            <person name="Stenlid J."/>
            <person name="Sun H."/>
            <person name="Sun S."/>
            <person name="Syed K."/>
            <person name="Tsang A."/>
            <person name="Wiebenga A."/>
            <person name="Young D."/>
            <person name="Pisabarro A."/>
            <person name="Eastwood D.C."/>
            <person name="Martin F."/>
            <person name="Cullen D."/>
            <person name="Grigoriev I.V."/>
            <person name="Hibbett D.S."/>
        </authorList>
    </citation>
    <scope>NUCLEOTIDE SEQUENCE [LARGE SCALE GENOMIC DNA]</scope>
    <source>
        <strain evidence="3">RWD-64-598 SS2</strain>
    </source>
</reference>
<dbReference type="GeneID" id="19204607"/>
<protein>
    <recommendedName>
        <fullName evidence="4">EKC/KEOPS complex subunit GON7</fullName>
    </recommendedName>
</protein>
<feature type="compositionally biased region" description="Basic and acidic residues" evidence="1">
    <location>
        <begin position="59"/>
        <end position="71"/>
    </location>
</feature>
<dbReference type="OMA" id="SSITIMY"/>
<feature type="compositionally biased region" description="Basic and acidic residues" evidence="1">
    <location>
        <begin position="78"/>
        <end position="88"/>
    </location>
</feature>